<gene>
    <name evidence="1" type="ORF">EW145_g2139</name>
</gene>
<dbReference type="OrthoDB" id="3245817at2759"/>
<comment type="caution">
    <text evidence="1">The sequence shown here is derived from an EMBL/GenBank/DDBJ whole genome shotgun (WGS) entry which is preliminary data.</text>
</comment>
<protein>
    <submittedName>
        <fullName evidence="1">Uncharacterized protein</fullName>
    </submittedName>
</protein>
<organism evidence="1 2">
    <name type="scientific">Phellinidium pouzarii</name>
    <dbReference type="NCBI Taxonomy" id="167371"/>
    <lineage>
        <taxon>Eukaryota</taxon>
        <taxon>Fungi</taxon>
        <taxon>Dikarya</taxon>
        <taxon>Basidiomycota</taxon>
        <taxon>Agaricomycotina</taxon>
        <taxon>Agaricomycetes</taxon>
        <taxon>Hymenochaetales</taxon>
        <taxon>Hymenochaetaceae</taxon>
        <taxon>Phellinidium</taxon>
    </lineage>
</organism>
<keyword evidence="2" id="KW-1185">Reference proteome</keyword>
<dbReference type="EMBL" id="SGPK01000069">
    <property type="protein sequence ID" value="THH09280.1"/>
    <property type="molecule type" value="Genomic_DNA"/>
</dbReference>
<dbReference type="AlphaFoldDB" id="A0A4S4LHI2"/>
<dbReference type="Proteomes" id="UP000308199">
    <property type="component" value="Unassembled WGS sequence"/>
</dbReference>
<proteinExistence type="predicted"/>
<reference evidence="1 2" key="1">
    <citation type="submission" date="2019-02" db="EMBL/GenBank/DDBJ databases">
        <title>Genome sequencing of the rare red list fungi Phellinidium pouzarii.</title>
        <authorList>
            <person name="Buettner E."/>
            <person name="Kellner H."/>
        </authorList>
    </citation>
    <scope>NUCLEOTIDE SEQUENCE [LARGE SCALE GENOMIC DNA]</scope>
    <source>
        <strain evidence="1 2">DSM 108285</strain>
    </source>
</reference>
<name>A0A4S4LHI2_9AGAM</name>
<accession>A0A4S4LHI2</accession>
<sequence length="289" mass="32313">MAEAQSYYADLSSEPLLLYRTGREKWSLPERPEAQRRLKELCEVFKHPIAETRNRGLGWEIVKIMATLEAQVVDGSCGAGNGGAWGVVRSVQRDRKKPDNRVLGHILYSPAIALGVGEHRFTEDWGIFQIDLANRAIKWISEGGWMLARLRERLLPLRGTISDYLMRNPDMWNTDGESCLSVVKSGNATGTTIGSAIGVFFIVRNYFQDMSINQTSMEWAILNYGSKSETFSEPGDSDSIITDIRGRINGMLTGSAGKMKTSDMTYATPFWWLLGRIQGNGFPNAHLNL</sequence>
<evidence type="ECO:0000313" key="2">
    <source>
        <dbReference type="Proteomes" id="UP000308199"/>
    </source>
</evidence>
<evidence type="ECO:0000313" key="1">
    <source>
        <dbReference type="EMBL" id="THH09280.1"/>
    </source>
</evidence>